<dbReference type="Pfam" id="PF00385">
    <property type="entry name" value="Chromo"/>
    <property type="match status" value="1"/>
</dbReference>
<dbReference type="Proteomes" id="UP000747110">
    <property type="component" value="Unassembled WGS sequence"/>
</dbReference>
<reference evidence="2" key="1">
    <citation type="journal article" date="2021" name="Proc. Natl. Acad. Sci. U.S.A.">
        <title>Three genomes in the algal genus Volvox reveal the fate of a haploid sex-determining region after a transition to homothallism.</title>
        <authorList>
            <person name="Yamamoto K."/>
            <person name="Hamaji T."/>
            <person name="Kawai-Toyooka H."/>
            <person name="Matsuzaki R."/>
            <person name="Takahashi F."/>
            <person name="Nishimura Y."/>
            <person name="Kawachi M."/>
            <person name="Noguchi H."/>
            <person name="Minakuchi Y."/>
            <person name="Umen J.G."/>
            <person name="Toyoda A."/>
            <person name="Nozaki H."/>
        </authorList>
    </citation>
    <scope>NUCLEOTIDE SEQUENCE</scope>
    <source>
        <strain evidence="2">NIES-3786</strain>
    </source>
</reference>
<accession>A0A8J4C9E0</accession>
<proteinExistence type="predicted"/>
<feature type="non-terminal residue" evidence="2">
    <location>
        <position position="1"/>
    </location>
</feature>
<comment type="caution">
    <text evidence="2">The sequence shown here is derived from an EMBL/GenBank/DDBJ whole genome shotgun (WGS) entry which is preliminary data.</text>
</comment>
<dbReference type="SMART" id="SM00298">
    <property type="entry name" value="CHROMO"/>
    <property type="match status" value="1"/>
</dbReference>
<dbReference type="AlphaFoldDB" id="A0A8J4C9E0"/>
<dbReference type="EMBL" id="BNCP01000006">
    <property type="protein sequence ID" value="GIL74478.1"/>
    <property type="molecule type" value="Genomic_DNA"/>
</dbReference>
<dbReference type="InterPro" id="IPR023780">
    <property type="entry name" value="Chromo_domain"/>
</dbReference>
<gene>
    <name evidence="2" type="ORF">Vretifemale_4484</name>
</gene>
<organism evidence="2 3">
    <name type="scientific">Volvox reticuliferus</name>
    <dbReference type="NCBI Taxonomy" id="1737510"/>
    <lineage>
        <taxon>Eukaryota</taxon>
        <taxon>Viridiplantae</taxon>
        <taxon>Chlorophyta</taxon>
        <taxon>core chlorophytes</taxon>
        <taxon>Chlorophyceae</taxon>
        <taxon>CS clade</taxon>
        <taxon>Chlamydomonadales</taxon>
        <taxon>Volvocaceae</taxon>
        <taxon>Volvox</taxon>
    </lineage>
</organism>
<dbReference type="InterPro" id="IPR000953">
    <property type="entry name" value="Chromo/chromo_shadow_dom"/>
</dbReference>
<keyword evidence="3" id="KW-1185">Reference proteome</keyword>
<dbReference type="PROSITE" id="PS50013">
    <property type="entry name" value="CHROMO_2"/>
    <property type="match status" value="1"/>
</dbReference>
<name>A0A8J4C9E0_9CHLO</name>
<protein>
    <recommendedName>
        <fullName evidence="1">Chromo domain-containing protein</fullName>
    </recommendedName>
</protein>
<dbReference type="InterPro" id="IPR016197">
    <property type="entry name" value="Chromo-like_dom_sf"/>
</dbReference>
<dbReference type="OrthoDB" id="2020640at2759"/>
<evidence type="ECO:0000313" key="3">
    <source>
        <dbReference type="Proteomes" id="UP000747110"/>
    </source>
</evidence>
<dbReference type="SUPFAM" id="SSF54160">
    <property type="entry name" value="Chromo domain-like"/>
    <property type="match status" value="1"/>
</dbReference>
<dbReference type="Gene3D" id="2.40.50.40">
    <property type="match status" value="1"/>
</dbReference>
<evidence type="ECO:0000259" key="1">
    <source>
        <dbReference type="PROSITE" id="PS50013"/>
    </source>
</evidence>
<sequence>ALLELYPPSLCRARHHMVGNAAVELALPSNMNIHPTFHVSLVRPYRGTEPAPVTTDTPAAVEPGPETWAAGKQKVYDVERILDYRTRRVGRHRRKRTVHEYLVKWTDYSSEHNSWEPARNFSPEMAPILEEARLRATQSQ</sequence>
<dbReference type="CDD" id="cd00024">
    <property type="entry name" value="CD_CSD"/>
    <property type="match status" value="1"/>
</dbReference>
<feature type="domain" description="Chromo" evidence="1">
    <location>
        <begin position="76"/>
        <end position="140"/>
    </location>
</feature>
<evidence type="ECO:0000313" key="2">
    <source>
        <dbReference type="EMBL" id="GIL74478.1"/>
    </source>
</evidence>